<feature type="transmembrane region" description="Helical" evidence="1">
    <location>
        <begin position="168"/>
        <end position="190"/>
    </location>
</feature>
<organism evidence="2 3">
    <name type="scientific">Lactococcus garvieae TRF1</name>
    <dbReference type="NCBI Taxonomy" id="1380772"/>
    <lineage>
        <taxon>Bacteria</taxon>
        <taxon>Bacillati</taxon>
        <taxon>Bacillota</taxon>
        <taxon>Bacilli</taxon>
        <taxon>Lactobacillales</taxon>
        <taxon>Streptococcaceae</taxon>
        <taxon>Lactococcus</taxon>
    </lineage>
</organism>
<gene>
    <name evidence="2" type="ORF">N568_0109390</name>
</gene>
<reference evidence="2 3" key="1">
    <citation type="submission" date="2013-07" db="EMBL/GenBank/DDBJ databases">
        <title>Isolation of Lactococcus garvieae strain TRF1 from the fecal material of a timber rattlesnake.</title>
        <authorList>
            <person name="McLaughlin R.W."/>
            <person name="Cochran P.A."/>
            <person name="Dowd S.E."/>
        </authorList>
    </citation>
    <scope>NUCLEOTIDE SEQUENCE [LARGE SCALE GENOMIC DNA]</scope>
    <source>
        <strain evidence="2 3">TRF1</strain>
    </source>
</reference>
<evidence type="ECO:0000256" key="1">
    <source>
        <dbReference type="SAM" id="Phobius"/>
    </source>
</evidence>
<evidence type="ECO:0000313" key="3">
    <source>
        <dbReference type="Proteomes" id="UP000018692"/>
    </source>
</evidence>
<keyword evidence="1" id="KW-0472">Membrane</keyword>
<dbReference type="Proteomes" id="UP000018692">
    <property type="component" value="Unassembled WGS sequence"/>
</dbReference>
<feature type="transmembrane region" description="Helical" evidence="1">
    <location>
        <begin position="244"/>
        <end position="268"/>
    </location>
</feature>
<protein>
    <submittedName>
        <fullName evidence="2">Uncharacterized protein</fullName>
    </submittedName>
</protein>
<keyword evidence="1" id="KW-0812">Transmembrane</keyword>
<dbReference type="PATRIC" id="fig|1380772.3.peg.1795"/>
<dbReference type="AlphaFoldDB" id="V8AMJ8"/>
<accession>V8AMJ8</accession>
<name>V8AMJ8_9LACT</name>
<proteinExistence type="predicted"/>
<keyword evidence="1" id="KW-1133">Transmembrane helix</keyword>
<evidence type="ECO:0000313" key="2">
    <source>
        <dbReference type="EMBL" id="ETD04179.1"/>
    </source>
</evidence>
<sequence length="275" mass="29798">MDAIASIVYGFTEETYLGFKEFLGLNSESEEDYFSGFVEEIRIEEIGGVNSGEILDEKVSRKFEEHIRLCCHQRDFMTKSAQNANELAEQATASFNATGESISQISVLLSDLKQTVHNVNNQALQSSSTAKTAKKIAKSAEKSSNQALELSESSKTILDEVSDTKTSIYAEFIAILGVFTAIAFVLMGSIQTFGTVFSKVDNPSSGSIGFAVEAGAVFLIIIITVIVVLFSGMKRVLSKKSGPIPWWTVILVIVVVISLVLIGLALLLKNPIPQA</sequence>
<comment type="caution">
    <text evidence="2">The sequence shown here is derived from an EMBL/GenBank/DDBJ whole genome shotgun (WGS) entry which is preliminary data.</text>
</comment>
<dbReference type="EMBL" id="AVFE01000037">
    <property type="protein sequence ID" value="ETD04179.1"/>
    <property type="molecule type" value="Genomic_DNA"/>
</dbReference>
<feature type="transmembrane region" description="Helical" evidence="1">
    <location>
        <begin position="210"/>
        <end position="232"/>
    </location>
</feature>